<dbReference type="PROSITE" id="PS50222">
    <property type="entry name" value="EF_HAND_2"/>
    <property type="match status" value="7"/>
</dbReference>
<proteinExistence type="predicted"/>
<comment type="caution">
    <text evidence="4">The sequence shown here is derived from an EMBL/GenBank/DDBJ whole genome shotgun (WGS) entry which is preliminary data.</text>
</comment>
<feature type="domain" description="EF-hand" evidence="3">
    <location>
        <begin position="228"/>
        <end position="255"/>
    </location>
</feature>
<keyword evidence="1" id="KW-0106">Calcium</keyword>
<organism evidence="4 5">
    <name type="scientific">Chrysochromulina tobinii</name>
    <dbReference type="NCBI Taxonomy" id="1460289"/>
    <lineage>
        <taxon>Eukaryota</taxon>
        <taxon>Haptista</taxon>
        <taxon>Haptophyta</taxon>
        <taxon>Prymnesiophyceae</taxon>
        <taxon>Prymnesiales</taxon>
        <taxon>Chrysochromulinaceae</taxon>
        <taxon>Chrysochromulina</taxon>
    </lineage>
</organism>
<dbReference type="GO" id="GO:0005509">
    <property type="term" value="F:calcium ion binding"/>
    <property type="evidence" value="ECO:0007669"/>
    <property type="project" value="InterPro"/>
</dbReference>
<feature type="region of interest" description="Disordered" evidence="2">
    <location>
        <begin position="259"/>
        <end position="294"/>
    </location>
</feature>
<evidence type="ECO:0000259" key="3">
    <source>
        <dbReference type="PROSITE" id="PS50222"/>
    </source>
</evidence>
<dbReference type="Gene3D" id="1.10.238.10">
    <property type="entry name" value="EF-hand"/>
    <property type="match status" value="4"/>
</dbReference>
<reference evidence="5" key="1">
    <citation type="journal article" date="2015" name="PLoS Genet.">
        <title>Genome Sequence and Transcriptome Analyses of Chrysochromulina tobin: Metabolic Tools for Enhanced Algal Fitness in the Prominent Order Prymnesiales (Haptophyceae).</title>
        <authorList>
            <person name="Hovde B.T."/>
            <person name="Deodato C.R."/>
            <person name="Hunsperger H.M."/>
            <person name="Ryken S.A."/>
            <person name="Yost W."/>
            <person name="Jha R.K."/>
            <person name="Patterson J."/>
            <person name="Monnat R.J. Jr."/>
            <person name="Barlow S.B."/>
            <person name="Starkenburg S.R."/>
            <person name="Cattolico R.A."/>
        </authorList>
    </citation>
    <scope>NUCLEOTIDE SEQUENCE</scope>
    <source>
        <strain evidence="5">CCMP291</strain>
    </source>
</reference>
<name>A0A0M0JRX5_9EUKA</name>
<dbReference type="InterPro" id="IPR002048">
    <property type="entry name" value="EF_hand_dom"/>
</dbReference>
<dbReference type="AlphaFoldDB" id="A0A0M0JRX5"/>
<feature type="domain" description="EF-hand" evidence="3">
    <location>
        <begin position="751"/>
        <end position="783"/>
    </location>
</feature>
<evidence type="ECO:0000256" key="1">
    <source>
        <dbReference type="ARBA" id="ARBA00022837"/>
    </source>
</evidence>
<feature type="domain" description="EF-hand" evidence="3">
    <location>
        <begin position="187"/>
        <end position="222"/>
    </location>
</feature>
<evidence type="ECO:0000256" key="2">
    <source>
        <dbReference type="SAM" id="MobiDB-lite"/>
    </source>
</evidence>
<feature type="region of interest" description="Disordered" evidence="2">
    <location>
        <begin position="37"/>
        <end position="64"/>
    </location>
</feature>
<dbReference type="PROSITE" id="PS00018">
    <property type="entry name" value="EF_HAND_1"/>
    <property type="match status" value="4"/>
</dbReference>
<feature type="region of interest" description="Disordered" evidence="2">
    <location>
        <begin position="326"/>
        <end position="345"/>
    </location>
</feature>
<accession>A0A0M0JRX5</accession>
<keyword evidence="5" id="KW-1185">Reference proteome</keyword>
<dbReference type="Proteomes" id="UP000037460">
    <property type="component" value="Unassembled WGS sequence"/>
</dbReference>
<protein>
    <submittedName>
        <fullName evidence="4">Calmodulin</fullName>
    </submittedName>
</protein>
<dbReference type="OrthoDB" id="293868at2759"/>
<dbReference type="PANTHER" id="PTHR23064">
    <property type="entry name" value="TROPONIN"/>
    <property type="match status" value="1"/>
</dbReference>
<dbReference type="CDD" id="cd00051">
    <property type="entry name" value="EFh"/>
    <property type="match status" value="1"/>
</dbReference>
<feature type="domain" description="EF-hand" evidence="3">
    <location>
        <begin position="715"/>
        <end position="750"/>
    </location>
</feature>
<feature type="region of interest" description="Disordered" evidence="2">
    <location>
        <begin position="608"/>
        <end position="630"/>
    </location>
</feature>
<dbReference type="SUPFAM" id="SSF47473">
    <property type="entry name" value="EF-hand"/>
    <property type="match status" value="3"/>
</dbReference>
<dbReference type="InterPro" id="IPR011992">
    <property type="entry name" value="EF-hand-dom_pair"/>
</dbReference>
<dbReference type="Pfam" id="PF13499">
    <property type="entry name" value="EF-hand_7"/>
    <property type="match status" value="2"/>
</dbReference>
<evidence type="ECO:0000313" key="4">
    <source>
        <dbReference type="EMBL" id="KOO29037.1"/>
    </source>
</evidence>
<gene>
    <name evidence="4" type="ORF">Ctob_011776</name>
</gene>
<dbReference type="SMART" id="SM00054">
    <property type="entry name" value="EFh"/>
    <property type="match status" value="8"/>
</dbReference>
<feature type="region of interest" description="Disordered" evidence="2">
    <location>
        <begin position="1"/>
        <end position="25"/>
    </location>
</feature>
<dbReference type="InterPro" id="IPR018247">
    <property type="entry name" value="EF_Hand_1_Ca_BS"/>
</dbReference>
<dbReference type="EMBL" id="JWZX01002473">
    <property type="protein sequence ID" value="KOO29037.1"/>
    <property type="molecule type" value="Genomic_DNA"/>
</dbReference>
<evidence type="ECO:0000313" key="5">
    <source>
        <dbReference type="Proteomes" id="UP000037460"/>
    </source>
</evidence>
<feature type="compositionally biased region" description="Pro residues" evidence="2">
    <location>
        <begin position="43"/>
        <end position="54"/>
    </location>
</feature>
<feature type="compositionally biased region" description="Polar residues" evidence="2">
    <location>
        <begin position="284"/>
        <end position="294"/>
    </location>
</feature>
<dbReference type="Pfam" id="PF13202">
    <property type="entry name" value="EF-hand_5"/>
    <property type="match status" value="4"/>
</dbReference>
<sequence>MSAHVFKVSLSGAEQQPTRREGLDPDLDRYLSALLYDAQDDGVPPPGPPSPPRRPSTLEADQREPYNRLFHESYGGFHYMVHPSRPRAASRYLSFMPVRATAENTERQMRQMVTEVIAADVNGDGSLDFDEFRALVHTSMPQQPPRTDAQLRAWFSEMDTDGDGAIRMIEFFAFALRESFLSTAAHDGPQSLEAYIRQWDRDGDGQLDRRELSRLCDRLGFGGLAAMLLAELDTDHSGSVSASELLKLLKKAPRRSQFAQSAASASPMRGKSPIKGNTVAAGSRGTSPNACQSSTGAVLGDDVTGGATVHMLPLSLDDVATEALGTALDTGGDPEASNANEGGNSDLLDRELQHMLLANCMRVLEMLVRWGMGLTDTLTAVEFGRMLSALGVPPVPDTALLRLAHSLSEQTIGTATLTVAEFNYWLLGQVDLVEAHVHEQRDGVRRLARRLLDLLSRWELTETQSVAVREVRDALTAMCMQVTPEMIEHIFDELDVAGELDGDGKLSLEELQGWLLPSGDLGPEERSARELRDRVTTNGAQLIRWLTLRMELGATLTKTDDEDGDGKITKAEFLIVSAPSAAGDGAIGDGAIGDGAIGDGAIGDGAIGDGASSDAREGADAIPNGAEANGEGGRKSLFGEVMVSAPALLLALRECGFDFPMSHPGPAAAQALFAQIDPDSPNPSSIRLEDLNRFLLRKLHPRMRRLRHMKRSVLASSSRFVDVFRAWDTDDDALISSEEFARALHQIGFDATKREARRLFRDIDTDRSEQISFVELQEWLNKD</sequence>
<dbReference type="InterPro" id="IPR052591">
    <property type="entry name" value="CML21-like"/>
</dbReference>
<feature type="domain" description="EF-hand" evidence="3">
    <location>
        <begin position="146"/>
        <end position="181"/>
    </location>
</feature>
<feature type="domain" description="EF-hand" evidence="3">
    <location>
        <begin position="120"/>
        <end position="142"/>
    </location>
</feature>
<feature type="domain" description="EF-hand" evidence="3">
    <location>
        <begin position="482"/>
        <end position="521"/>
    </location>
</feature>